<accession>A0A3N0I434</accession>
<dbReference type="RefSeq" id="WP_128519828.1">
    <property type="nucleotide sequence ID" value="NZ_RJQC01000001.1"/>
</dbReference>
<protein>
    <submittedName>
        <fullName evidence="3">XRE family transcriptional regulator</fullName>
    </submittedName>
</protein>
<dbReference type="PANTHER" id="PTHR46558:SF13">
    <property type="entry name" value="HTH-TYPE TRANSCRIPTIONAL REGULATOR IMMR"/>
    <property type="match status" value="1"/>
</dbReference>
<comment type="caution">
    <text evidence="3">The sequence shown here is derived from an EMBL/GenBank/DDBJ whole genome shotgun (WGS) entry which is preliminary data.</text>
</comment>
<dbReference type="PANTHER" id="PTHR46558">
    <property type="entry name" value="TRACRIPTIONAL REGULATORY PROTEIN-RELATED-RELATED"/>
    <property type="match status" value="1"/>
</dbReference>
<dbReference type="AlphaFoldDB" id="A0A3N0I434"/>
<dbReference type="InterPro" id="IPR001387">
    <property type="entry name" value="Cro/C1-type_HTH"/>
</dbReference>
<name>A0A3N0I434_9FIRM</name>
<sequence>MFGEKLKARREEKGLSQDDVADFFGENFSRQAVSKWERDGGYPEVEKLLVLAAKLDISLDALFEDELNYLKKKQPDDFLKKYPGLLAGLQVFIDNLEKI</sequence>
<evidence type="ECO:0000259" key="2">
    <source>
        <dbReference type="PROSITE" id="PS50943"/>
    </source>
</evidence>
<dbReference type="SMART" id="SM00530">
    <property type="entry name" value="HTH_XRE"/>
    <property type="match status" value="1"/>
</dbReference>
<dbReference type="GO" id="GO:0003677">
    <property type="term" value="F:DNA binding"/>
    <property type="evidence" value="ECO:0007669"/>
    <property type="project" value="UniProtKB-KW"/>
</dbReference>
<organism evidence="3 4">
    <name type="scientific">Absicoccus porci</name>
    <dbReference type="NCBI Taxonomy" id="2486576"/>
    <lineage>
        <taxon>Bacteria</taxon>
        <taxon>Bacillati</taxon>
        <taxon>Bacillota</taxon>
        <taxon>Erysipelotrichia</taxon>
        <taxon>Erysipelotrichales</taxon>
        <taxon>Erysipelotrichaceae</taxon>
        <taxon>Absicoccus</taxon>
    </lineage>
</organism>
<evidence type="ECO:0000313" key="4">
    <source>
        <dbReference type="Proteomes" id="UP000276568"/>
    </source>
</evidence>
<keyword evidence="1" id="KW-0238">DNA-binding</keyword>
<dbReference type="EMBL" id="RJQC01000001">
    <property type="protein sequence ID" value="RNM31667.1"/>
    <property type="molecule type" value="Genomic_DNA"/>
</dbReference>
<dbReference type="InterPro" id="IPR010982">
    <property type="entry name" value="Lambda_DNA-bd_dom_sf"/>
</dbReference>
<reference evidence="3 4" key="1">
    <citation type="submission" date="2018-11" db="EMBL/GenBank/DDBJ databases">
        <title>Clostridium sp. nov., a member of the family Erysipelotrichaceae isolated from pig faeces.</title>
        <authorList>
            <person name="Chang Y.-H."/>
        </authorList>
    </citation>
    <scope>NUCLEOTIDE SEQUENCE [LARGE SCALE GENOMIC DNA]</scope>
    <source>
        <strain evidence="3 4">YH-panp20</strain>
    </source>
</reference>
<dbReference type="Gene3D" id="1.10.260.40">
    <property type="entry name" value="lambda repressor-like DNA-binding domains"/>
    <property type="match status" value="1"/>
</dbReference>
<dbReference type="OrthoDB" id="9801008at2"/>
<dbReference type="CDD" id="cd00093">
    <property type="entry name" value="HTH_XRE"/>
    <property type="match status" value="1"/>
</dbReference>
<gene>
    <name evidence="3" type="ORF">EDX97_03685</name>
</gene>
<dbReference type="PROSITE" id="PS50943">
    <property type="entry name" value="HTH_CROC1"/>
    <property type="match status" value="1"/>
</dbReference>
<evidence type="ECO:0000313" key="3">
    <source>
        <dbReference type="EMBL" id="RNM31667.1"/>
    </source>
</evidence>
<keyword evidence="4" id="KW-1185">Reference proteome</keyword>
<evidence type="ECO:0000256" key="1">
    <source>
        <dbReference type="ARBA" id="ARBA00023125"/>
    </source>
</evidence>
<proteinExistence type="predicted"/>
<dbReference type="Pfam" id="PF01381">
    <property type="entry name" value="HTH_3"/>
    <property type="match status" value="1"/>
</dbReference>
<dbReference type="Proteomes" id="UP000276568">
    <property type="component" value="Unassembled WGS sequence"/>
</dbReference>
<feature type="domain" description="HTH cro/C1-type" evidence="2">
    <location>
        <begin position="6"/>
        <end position="62"/>
    </location>
</feature>
<dbReference type="SUPFAM" id="SSF47413">
    <property type="entry name" value="lambda repressor-like DNA-binding domains"/>
    <property type="match status" value="1"/>
</dbReference>